<comment type="cofactor">
    <cofactor evidence="8">
        <name>Mg(2+)</name>
        <dbReference type="ChEBI" id="CHEBI:18420"/>
    </cofactor>
</comment>
<feature type="domain" description="4'-phosphopantetheinyl transferase" evidence="9">
    <location>
        <begin position="4"/>
        <end position="97"/>
    </location>
</feature>
<name>A0A2W1L823_9BACL</name>
<dbReference type="AlphaFoldDB" id="A0A2W1L823"/>
<dbReference type="GO" id="GO:0000287">
    <property type="term" value="F:magnesium ion binding"/>
    <property type="evidence" value="ECO:0007669"/>
    <property type="project" value="UniProtKB-UniRule"/>
</dbReference>
<evidence type="ECO:0000313" key="10">
    <source>
        <dbReference type="EMBL" id="PZD94969.1"/>
    </source>
</evidence>
<keyword evidence="6 8" id="KW-0443">Lipid metabolism</keyword>
<feature type="binding site" evidence="8">
    <location>
        <position position="8"/>
    </location>
    <ligand>
        <name>Mg(2+)</name>
        <dbReference type="ChEBI" id="CHEBI:18420"/>
    </ligand>
</feature>
<evidence type="ECO:0000256" key="3">
    <source>
        <dbReference type="ARBA" id="ARBA00022723"/>
    </source>
</evidence>
<keyword evidence="3 8" id="KW-0479">Metal-binding</keyword>
<dbReference type="Pfam" id="PF01648">
    <property type="entry name" value="ACPS"/>
    <property type="match status" value="1"/>
</dbReference>
<evidence type="ECO:0000256" key="1">
    <source>
        <dbReference type="ARBA" id="ARBA00022516"/>
    </source>
</evidence>
<sequence length="132" mass="14404">MIIGVGHDVVEIARIRKILAGTAGERFMHRTLTDAEYERAKSKGESLAEYVAGRFAVKEAVVKALGCGIGTAVGFKDIEVLPDKLGKPVCTICDEALLRLKLEYPIRLHVSISHERSLASAFAIAEHADRMD</sequence>
<dbReference type="HAMAP" id="MF_00101">
    <property type="entry name" value="AcpS"/>
    <property type="match status" value="1"/>
</dbReference>
<dbReference type="InterPro" id="IPR008278">
    <property type="entry name" value="4-PPantetheinyl_Trfase_dom"/>
</dbReference>
<evidence type="ECO:0000256" key="7">
    <source>
        <dbReference type="ARBA" id="ARBA00023160"/>
    </source>
</evidence>
<dbReference type="GO" id="GO:0008897">
    <property type="term" value="F:holo-[acyl-carrier-protein] synthase activity"/>
    <property type="evidence" value="ECO:0007669"/>
    <property type="project" value="UniProtKB-UniRule"/>
</dbReference>
<keyword evidence="8" id="KW-0963">Cytoplasm</keyword>
<dbReference type="SUPFAM" id="SSF56214">
    <property type="entry name" value="4'-phosphopantetheinyl transferase"/>
    <property type="match status" value="1"/>
</dbReference>
<evidence type="ECO:0000256" key="8">
    <source>
        <dbReference type="HAMAP-Rule" id="MF_00101"/>
    </source>
</evidence>
<gene>
    <name evidence="8 10" type="primary">acpS</name>
    <name evidence="10" type="ORF">DNH61_15110</name>
</gene>
<keyword evidence="2 8" id="KW-0808">Transferase</keyword>
<keyword evidence="11" id="KW-1185">Reference proteome</keyword>
<accession>A0A2W1L823</accession>
<dbReference type="GO" id="GO:0005737">
    <property type="term" value="C:cytoplasm"/>
    <property type="evidence" value="ECO:0007669"/>
    <property type="project" value="UniProtKB-SubCell"/>
</dbReference>
<dbReference type="GO" id="GO:0006633">
    <property type="term" value="P:fatty acid biosynthetic process"/>
    <property type="evidence" value="ECO:0007669"/>
    <property type="project" value="UniProtKB-UniRule"/>
</dbReference>
<dbReference type="Gene3D" id="3.90.470.20">
    <property type="entry name" value="4'-phosphopantetheinyl transferase domain"/>
    <property type="match status" value="1"/>
</dbReference>
<dbReference type="EC" id="2.7.8.7" evidence="8"/>
<dbReference type="NCBIfam" id="TIGR00516">
    <property type="entry name" value="acpS"/>
    <property type="match status" value="1"/>
</dbReference>
<comment type="caution">
    <text evidence="10">The sequence shown here is derived from an EMBL/GenBank/DDBJ whole genome shotgun (WGS) entry which is preliminary data.</text>
</comment>
<keyword evidence="1 8" id="KW-0444">Lipid biosynthesis</keyword>
<dbReference type="NCBIfam" id="TIGR00556">
    <property type="entry name" value="pantethn_trn"/>
    <property type="match status" value="1"/>
</dbReference>
<feature type="binding site" evidence="8">
    <location>
        <position position="59"/>
    </location>
    <ligand>
        <name>Mg(2+)</name>
        <dbReference type="ChEBI" id="CHEBI:18420"/>
    </ligand>
</feature>
<dbReference type="RefSeq" id="WP_111147517.1">
    <property type="nucleotide sequence ID" value="NZ_QKRB01000046.1"/>
</dbReference>
<evidence type="ECO:0000256" key="6">
    <source>
        <dbReference type="ARBA" id="ARBA00023098"/>
    </source>
</evidence>
<keyword evidence="7 8" id="KW-0275">Fatty acid biosynthesis</keyword>
<evidence type="ECO:0000256" key="5">
    <source>
        <dbReference type="ARBA" id="ARBA00022842"/>
    </source>
</evidence>
<dbReference type="EMBL" id="QKRB01000046">
    <property type="protein sequence ID" value="PZD94969.1"/>
    <property type="molecule type" value="Genomic_DNA"/>
</dbReference>
<protein>
    <recommendedName>
        <fullName evidence="8">Holo-[acyl-carrier-protein] synthase</fullName>
        <shortName evidence="8">Holo-ACP synthase</shortName>
        <ecNumber evidence="8">2.7.8.7</ecNumber>
    </recommendedName>
    <alternativeName>
        <fullName evidence="8">4'-phosphopantetheinyl transferase AcpS</fullName>
    </alternativeName>
</protein>
<dbReference type="Proteomes" id="UP000249522">
    <property type="component" value="Unassembled WGS sequence"/>
</dbReference>
<dbReference type="InterPro" id="IPR037143">
    <property type="entry name" value="4-PPantetheinyl_Trfase_dom_sf"/>
</dbReference>
<comment type="subcellular location">
    <subcellularLocation>
        <location evidence="8">Cytoplasm</location>
    </subcellularLocation>
</comment>
<proteinExistence type="inferred from homology"/>
<dbReference type="InterPro" id="IPR002582">
    <property type="entry name" value="ACPS"/>
</dbReference>
<comment type="similarity">
    <text evidence="8">Belongs to the P-Pant transferase superfamily. AcpS family.</text>
</comment>
<dbReference type="OrthoDB" id="517356at2"/>
<evidence type="ECO:0000259" key="9">
    <source>
        <dbReference type="Pfam" id="PF01648"/>
    </source>
</evidence>
<evidence type="ECO:0000256" key="2">
    <source>
        <dbReference type="ARBA" id="ARBA00022679"/>
    </source>
</evidence>
<comment type="catalytic activity">
    <reaction evidence="8">
        <text>apo-[ACP] + CoA = holo-[ACP] + adenosine 3',5'-bisphosphate + H(+)</text>
        <dbReference type="Rhea" id="RHEA:12068"/>
        <dbReference type="Rhea" id="RHEA-COMP:9685"/>
        <dbReference type="Rhea" id="RHEA-COMP:9690"/>
        <dbReference type="ChEBI" id="CHEBI:15378"/>
        <dbReference type="ChEBI" id="CHEBI:29999"/>
        <dbReference type="ChEBI" id="CHEBI:57287"/>
        <dbReference type="ChEBI" id="CHEBI:58343"/>
        <dbReference type="ChEBI" id="CHEBI:64479"/>
        <dbReference type="EC" id="2.7.8.7"/>
    </reaction>
</comment>
<keyword evidence="5 8" id="KW-0460">Magnesium</keyword>
<reference evidence="10 11" key="1">
    <citation type="submission" date="2018-06" db="EMBL/GenBank/DDBJ databases">
        <title>Paenibacillus imtechensis sp. nov.</title>
        <authorList>
            <person name="Pinnaka A.K."/>
            <person name="Singh H."/>
            <person name="Kaur M."/>
        </authorList>
    </citation>
    <scope>NUCLEOTIDE SEQUENCE [LARGE SCALE GENOMIC DNA]</scope>
    <source>
        <strain evidence="10 11">SMB1</strain>
    </source>
</reference>
<evidence type="ECO:0000256" key="4">
    <source>
        <dbReference type="ARBA" id="ARBA00022832"/>
    </source>
</evidence>
<comment type="function">
    <text evidence="8">Transfers the 4'-phosphopantetheine moiety from coenzyme A to a Ser of acyl-carrier-protein.</text>
</comment>
<organism evidence="10 11">
    <name type="scientific">Paenibacillus sambharensis</name>
    <dbReference type="NCBI Taxonomy" id="1803190"/>
    <lineage>
        <taxon>Bacteria</taxon>
        <taxon>Bacillati</taxon>
        <taxon>Bacillota</taxon>
        <taxon>Bacilli</taxon>
        <taxon>Bacillales</taxon>
        <taxon>Paenibacillaceae</taxon>
        <taxon>Paenibacillus</taxon>
    </lineage>
</organism>
<evidence type="ECO:0000313" key="11">
    <source>
        <dbReference type="Proteomes" id="UP000249522"/>
    </source>
</evidence>
<keyword evidence="4 8" id="KW-0276">Fatty acid metabolism</keyword>
<dbReference type="InterPro" id="IPR004568">
    <property type="entry name" value="Ppantetheine-prot_Trfase_dom"/>
</dbReference>